<keyword evidence="3" id="KW-1134">Transmembrane beta strand</keyword>
<reference evidence="8 9" key="1">
    <citation type="submission" date="2020-08" db="EMBL/GenBank/DDBJ databases">
        <title>Genomic Encyclopedia of Type Strains, Phase IV (KMG-IV): sequencing the most valuable type-strain genomes for metagenomic binning, comparative biology and taxonomic classification.</title>
        <authorList>
            <person name="Goeker M."/>
        </authorList>
    </citation>
    <scope>NUCLEOTIDE SEQUENCE [LARGE SCALE GENOMIC DNA]</scope>
    <source>
        <strain evidence="8 9">DSM 28570</strain>
    </source>
</reference>
<dbReference type="GO" id="GO:0015483">
    <property type="term" value="F:long-chain fatty acid transporting porin activity"/>
    <property type="evidence" value="ECO:0007669"/>
    <property type="project" value="TreeGrafter"/>
</dbReference>
<evidence type="ECO:0000256" key="5">
    <source>
        <dbReference type="ARBA" id="ARBA00022729"/>
    </source>
</evidence>
<keyword evidence="4" id="KW-0812">Transmembrane</keyword>
<accession>A0A840V4X6</accession>
<comment type="similarity">
    <text evidence="2">Belongs to the OmpP1/FadL family.</text>
</comment>
<sequence>MKKLTMGVDMHGKTMCLTAGTAILVVTEAAFASGYRIPEQSINATALGSAYVANANYADAAYYNPANMSWLSPGVKMEGGVSYINLPSITYEDFRSPAFSGTSEKENFLLPNLHMVSPDYNNFRFGLAFVIPAGLTKRWEDPFPSTFANKFTMTVVEANPTVSYKVNDMFSLAFGARAVYSDATVRSAGNIVAVPAGGLGGGLPATPEYTYISRDMDGDTTEYGYNLALSVKPNDKLALAATYRSEIDLDMDGSGVLYSSSSYFNGLFPSGFYQGPGSVSIPLPAVLALAASYSIDKSTFEFVYERTFWSANESQDFSYPASLGHPVLSAAFDNPVVKDWDDVDAFRLGYTYLWDDRLTLMGGFGFDGNPIPDETLSFDLPDSDAWFASFGVRYNWRQQWSVGAAYLHAWKEDRTVLNSTLNGEFSGAASHCLSLSASYQF</sequence>
<evidence type="ECO:0000256" key="6">
    <source>
        <dbReference type="ARBA" id="ARBA00023136"/>
    </source>
</evidence>
<evidence type="ECO:0000256" key="7">
    <source>
        <dbReference type="ARBA" id="ARBA00023237"/>
    </source>
</evidence>
<gene>
    <name evidence="8" type="ORF">HNQ81_002691</name>
</gene>
<comment type="caution">
    <text evidence="8">The sequence shown here is derived from an EMBL/GenBank/DDBJ whole genome shotgun (WGS) entry which is preliminary data.</text>
</comment>
<keyword evidence="7" id="KW-0998">Cell outer membrane</keyword>
<protein>
    <submittedName>
        <fullName evidence="8">Long-chain fatty acid transport protein</fullName>
    </submittedName>
</protein>
<comment type="subcellular location">
    <subcellularLocation>
        <location evidence="1">Cell outer membrane</location>
        <topology evidence="1">Multi-pass membrane protein</topology>
    </subcellularLocation>
</comment>
<dbReference type="InterPro" id="IPR005017">
    <property type="entry name" value="OMPP1/FadL/TodX"/>
</dbReference>
<dbReference type="Pfam" id="PF03349">
    <property type="entry name" value="Toluene_X"/>
    <property type="match status" value="1"/>
</dbReference>
<evidence type="ECO:0000256" key="3">
    <source>
        <dbReference type="ARBA" id="ARBA00022452"/>
    </source>
</evidence>
<keyword evidence="9" id="KW-1185">Reference proteome</keyword>
<proteinExistence type="inferred from homology"/>
<dbReference type="GO" id="GO:0009279">
    <property type="term" value="C:cell outer membrane"/>
    <property type="evidence" value="ECO:0007669"/>
    <property type="project" value="UniProtKB-SubCell"/>
</dbReference>
<keyword evidence="5" id="KW-0732">Signal</keyword>
<evidence type="ECO:0000313" key="8">
    <source>
        <dbReference type="EMBL" id="MBB5348950.1"/>
    </source>
</evidence>
<name>A0A840V4X6_9BACT</name>
<dbReference type="Gene3D" id="2.40.160.60">
    <property type="entry name" value="Outer membrane protein transport protein (OMPP1/FadL/TodX)"/>
    <property type="match status" value="1"/>
</dbReference>
<dbReference type="PANTHER" id="PTHR35093:SF8">
    <property type="entry name" value="OUTER MEMBRANE PROTEIN NMB0088-RELATED"/>
    <property type="match status" value="1"/>
</dbReference>
<dbReference type="PANTHER" id="PTHR35093">
    <property type="entry name" value="OUTER MEMBRANE PROTEIN NMB0088-RELATED"/>
    <property type="match status" value="1"/>
</dbReference>
<dbReference type="AlphaFoldDB" id="A0A840V4X6"/>
<dbReference type="Proteomes" id="UP000539642">
    <property type="component" value="Unassembled WGS sequence"/>
</dbReference>
<dbReference type="EMBL" id="JACHEO010000017">
    <property type="protein sequence ID" value="MBB5348950.1"/>
    <property type="molecule type" value="Genomic_DNA"/>
</dbReference>
<evidence type="ECO:0000256" key="1">
    <source>
        <dbReference type="ARBA" id="ARBA00004571"/>
    </source>
</evidence>
<keyword evidence="6" id="KW-0472">Membrane</keyword>
<dbReference type="SUPFAM" id="SSF56935">
    <property type="entry name" value="Porins"/>
    <property type="match status" value="1"/>
</dbReference>
<dbReference type="RefSeq" id="WP_240191758.1">
    <property type="nucleotide sequence ID" value="NZ_JACHEO010000017.1"/>
</dbReference>
<evidence type="ECO:0000256" key="4">
    <source>
        <dbReference type="ARBA" id="ARBA00022692"/>
    </source>
</evidence>
<organism evidence="8 9">
    <name type="scientific">Desulfoprunum benzoelyticum</name>
    <dbReference type="NCBI Taxonomy" id="1506996"/>
    <lineage>
        <taxon>Bacteria</taxon>
        <taxon>Pseudomonadati</taxon>
        <taxon>Thermodesulfobacteriota</taxon>
        <taxon>Desulfobulbia</taxon>
        <taxon>Desulfobulbales</taxon>
        <taxon>Desulfobulbaceae</taxon>
        <taxon>Desulfoprunum</taxon>
    </lineage>
</organism>
<evidence type="ECO:0000256" key="2">
    <source>
        <dbReference type="ARBA" id="ARBA00008163"/>
    </source>
</evidence>
<evidence type="ECO:0000313" key="9">
    <source>
        <dbReference type="Proteomes" id="UP000539642"/>
    </source>
</evidence>